<accession>A0AA35U9Z4</accession>
<evidence type="ECO:0000313" key="3">
    <source>
        <dbReference type="Proteomes" id="UP001158598"/>
    </source>
</evidence>
<sequence length="152" mass="17038">MKVAFTRLTTIFALSIPLLMPSTGTAAPYKASLSDADRQLIQDARQSVKDQAASRIEALRAELDAGKISKREYKSRVWEIQSTQNQLLNSLSSKANQRELAGLLGDLKAHPESAEDILSARGSNNHGNGWNYKWFASWISWLREYISNCRIL</sequence>
<proteinExistence type="predicted"/>
<feature type="signal peptide" evidence="1">
    <location>
        <begin position="1"/>
        <end position="26"/>
    </location>
</feature>
<dbReference type="AlphaFoldDB" id="A0AA35U9Z4"/>
<reference evidence="2" key="1">
    <citation type="submission" date="2023-03" db="EMBL/GenBank/DDBJ databases">
        <authorList>
            <person name="Pearce D."/>
        </authorList>
    </citation>
    <scope>NUCLEOTIDE SEQUENCE</scope>
    <source>
        <strain evidence="2">Mc</strain>
    </source>
</reference>
<name>A0AA35U9Z4_METCP</name>
<protein>
    <submittedName>
        <fullName evidence="2">Uncharacterized protein</fullName>
    </submittedName>
</protein>
<organism evidence="2 3">
    <name type="scientific">Methylococcus capsulatus</name>
    <dbReference type="NCBI Taxonomy" id="414"/>
    <lineage>
        <taxon>Bacteria</taxon>
        <taxon>Pseudomonadati</taxon>
        <taxon>Pseudomonadota</taxon>
        <taxon>Gammaproteobacteria</taxon>
        <taxon>Methylococcales</taxon>
        <taxon>Methylococcaceae</taxon>
        <taxon>Methylococcus</taxon>
    </lineage>
</organism>
<evidence type="ECO:0000313" key="2">
    <source>
        <dbReference type="EMBL" id="CAI8722390.1"/>
    </source>
</evidence>
<feature type="chain" id="PRO_5041301338" evidence="1">
    <location>
        <begin position="27"/>
        <end position="152"/>
    </location>
</feature>
<dbReference type="EMBL" id="OX458332">
    <property type="protein sequence ID" value="CAI8722390.1"/>
    <property type="molecule type" value="Genomic_DNA"/>
</dbReference>
<dbReference type="RefSeq" id="WP_010960461.1">
    <property type="nucleotide sequence ID" value="NZ_OX458332.1"/>
</dbReference>
<dbReference type="GeneID" id="88223458"/>
<dbReference type="Proteomes" id="UP001158598">
    <property type="component" value="Chromosome"/>
</dbReference>
<keyword evidence="1" id="KW-0732">Signal</keyword>
<evidence type="ECO:0000256" key="1">
    <source>
        <dbReference type="SAM" id="SignalP"/>
    </source>
</evidence>
<gene>
    <name evidence="2" type="ORF">MCNOR_0116</name>
</gene>